<evidence type="ECO:0000256" key="6">
    <source>
        <dbReference type="SAM" id="MobiDB-lite"/>
    </source>
</evidence>
<dbReference type="Gene3D" id="4.10.320.10">
    <property type="entry name" value="E3-binding domain"/>
    <property type="match status" value="2"/>
</dbReference>
<comment type="cofactor">
    <cofactor evidence="1">
        <name>(R)-lipoate</name>
        <dbReference type="ChEBI" id="CHEBI:83088"/>
    </cofactor>
</comment>
<dbReference type="PROSITE" id="PS50968">
    <property type="entry name" value="BIOTINYL_LIPOYL"/>
    <property type="match status" value="1"/>
</dbReference>
<dbReference type="GO" id="GO:0016407">
    <property type="term" value="F:acetyltransferase activity"/>
    <property type="evidence" value="ECO:0007669"/>
    <property type="project" value="TreeGrafter"/>
</dbReference>
<dbReference type="EC" id="2.3.1.-" evidence="10"/>
<evidence type="ECO:0000256" key="2">
    <source>
        <dbReference type="ARBA" id="ARBA00007317"/>
    </source>
</evidence>
<comment type="similarity">
    <text evidence="2">Belongs to the 2-oxoacid dehydrogenase family.</text>
</comment>
<dbReference type="PANTHER" id="PTHR43178">
    <property type="entry name" value="DIHYDROLIPOAMIDE ACETYLTRANSFERASE COMPONENT OF PYRUVATE DEHYDROGENASE COMPLEX"/>
    <property type="match status" value="1"/>
</dbReference>
<dbReference type="InterPro" id="IPR003016">
    <property type="entry name" value="2-oxoA_DH_lipoyl-BS"/>
</dbReference>
<feature type="region of interest" description="Disordered" evidence="6">
    <location>
        <begin position="232"/>
        <end position="271"/>
    </location>
</feature>
<dbReference type="InterPro" id="IPR050743">
    <property type="entry name" value="2-oxoacid_DH_E2_comp"/>
</dbReference>
<dbReference type="SUPFAM" id="SSF47005">
    <property type="entry name" value="Peripheral subunit-binding domain of 2-oxo acid dehydrogenase complex"/>
    <property type="match status" value="2"/>
</dbReference>
<evidence type="ECO:0000259" key="8">
    <source>
        <dbReference type="PROSITE" id="PS51826"/>
    </source>
</evidence>
<dbReference type="Proteomes" id="UP000066124">
    <property type="component" value="Chromosome"/>
</dbReference>
<dbReference type="PROSITE" id="PS00189">
    <property type="entry name" value="LIPOYL"/>
    <property type="match status" value="1"/>
</dbReference>
<dbReference type="GO" id="GO:0005737">
    <property type="term" value="C:cytoplasm"/>
    <property type="evidence" value="ECO:0007669"/>
    <property type="project" value="TreeGrafter"/>
</dbReference>
<dbReference type="RefSeq" id="WP_049904952.1">
    <property type="nucleotide sequence ID" value="NZ_CP011947.1"/>
</dbReference>
<reference evidence="10" key="3">
    <citation type="journal article" date="2021" name="Front. Microbiol.">
        <title>Cellular and Genomic Properties of Haloferax gibbonsii LR2-5, the Host of Euryarchaeal Virus HFTV1.</title>
        <authorList>
            <person name="Tittes C."/>
            <person name="Schwarzer S."/>
            <person name="Pfeiffer F."/>
            <person name="Dyall-Smith M."/>
            <person name="Rodriguez-Franco M."/>
            <person name="Oksanen H.M."/>
            <person name="Quax T.E.F."/>
        </authorList>
    </citation>
    <scope>NUCLEOTIDE SEQUENCE</scope>
    <source>
        <strain evidence="10">LR2-5</strain>
    </source>
</reference>
<evidence type="ECO:0000256" key="4">
    <source>
        <dbReference type="ARBA" id="ARBA00022823"/>
    </source>
</evidence>
<feature type="domain" description="Peripheral subunit-binding (PSBD)" evidence="8">
    <location>
        <begin position="204"/>
        <end position="241"/>
    </location>
</feature>
<dbReference type="EMBL" id="CP063205">
    <property type="protein sequence ID" value="QOS10821.1"/>
    <property type="molecule type" value="Genomic_DNA"/>
</dbReference>
<dbReference type="KEGG" id="hgi:ABY42_03180"/>
<feature type="domain" description="Lipoyl-binding" evidence="7">
    <location>
        <begin position="2"/>
        <end position="77"/>
    </location>
</feature>
<name>A0A0K1IR63_HALGI</name>
<feature type="region of interest" description="Disordered" evidence="6">
    <location>
        <begin position="86"/>
        <end position="148"/>
    </location>
</feature>
<accession>A0A0K1IR63</accession>
<proteinExistence type="inferred from homology"/>
<dbReference type="Pfam" id="PF00364">
    <property type="entry name" value="Biotin_lipoyl"/>
    <property type="match status" value="1"/>
</dbReference>
<dbReference type="CDD" id="cd06849">
    <property type="entry name" value="lipoyl_domain"/>
    <property type="match status" value="1"/>
</dbReference>
<protein>
    <submittedName>
        <fullName evidence="10">Dihydrolipoamide S-acyltransferase</fullName>
        <ecNumber evidence="10">2.3.1.-</ecNumber>
    </submittedName>
    <submittedName>
        <fullName evidence="9">Dihydrolipoyllysine acetyltransferase</fullName>
    </submittedName>
</protein>
<feature type="domain" description="Peripheral subunit-binding (PSBD)" evidence="8">
    <location>
        <begin position="144"/>
        <end position="181"/>
    </location>
</feature>
<dbReference type="PANTHER" id="PTHR43178:SF5">
    <property type="entry name" value="LIPOAMIDE ACYLTRANSFERASE COMPONENT OF BRANCHED-CHAIN ALPHA-KETO ACID DEHYDROGENASE COMPLEX, MITOCHONDRIAL"/>
    <property type="match status" value="1"/>
</dbReference>
<organism evidence="9 11">
    <name type="scientific">Haloferax gibbonsii</name>
    <dbReference type="NCBI Taxonomy" id="35746"/>
    <lineage>
        <taxon>Archaea</taxon>
        <taxon>Methanobacteriati</taxon>
        <taxon>Methanobacteriota</taxon>
        <taxon>Stenosarchaea group</taxon>
        <taxon>Halobacteria</taxon>
        <taxon>Halobacteriales</taxon>
        <taxon>Haloferacaceae</taxon>
        <taxon>Haloferax</taxon>
    </lineage>
</organism>
<dbReference type="InterPro" id="IPR001078">
    <property type="entry name" value="2-oxoacid_DH_actylTfrase"/>
</dbReference>
<dbReference type="InterPro" id="IPR023213">
    <property type="entry name" value="CAT-like_dom_sf"/>
</dbReference>
<evidence type="ECO:0000256" key="5">
    <source>
        <dbReference type="ARBA" id="ARBA00023315"/>
    </source>
</evidence>
<dbReference type="InterPro" id="IPR011053">
    <property type="entry name" value="Single_hybrid_motif"/>
</dbReference>
<gene>
    <name evidence="10" type="primary">dsa2</name>
    <name evidence="9" type="ORF">ABY42_03180</name>
    <name evidence="10" type="ORF">HfgLR_03380</name>
</gene>
<evidence type="ECO:0000259" key="7">
    <source>
        <dbReference type="PROSITE" id="PS50968"/>
    </source>
</evidence>
<feature type="compositionally biased region" description="Low complexity" evidence="6">
    <location>
        <begin position="102"/>
        <end position="137"/>
    </location>
</feature>
<evidence type="ECO:0000256" key="1">
    <source>
        <dbReference type="ARBA" id="ARBA00001938"/>
    </source>
</evidence>
<dbReference type="PROSITE" id="PS51826">
    <property type="entry name" value="PSBD"/>
    <property type="match status" value="2"/>
</dbReference>
<reference evidence="11" key="1">
    <citation type="journal article" date="2015" name="J. Biotechnol.">
        <title>Complete genome sequence of Haloferax gibbonsii strain ARA6, a potential producer of polyhydroxyalkanoates and halocins isolated from Araruama, Rio de Janeiro, Brasil.</title>
        <authorList>
            <person name="Pinto L.H."/>
            <person name="D'Alincourt Carvalho-Assef A.P."/>
            <person name="Vieira R.P."/>
            <person name="Clementino M.M."/>
            <person name="Albano R.M."/>
        </authorList>
    </citation>
    <scope>NUCLEOTIDE SEQUENCE [LARGE SCALE GENOMIC DNA]</scope>
    <source>
        <strain evidence="11">ARA6</strain>
    </source>
</reference>
<dbReference type="SUPFAM" id="SSF52777">
    <property type="entry name" value="CoA-dependent acyltransferases"/>
    <property type="match status" value="1"/>
</dbReference>
<dbReference type="Pfam" id="PF02817">
    <property type="entry name" value="E3_binding"/>
    <property type="match status" value="2"/>
</dbReference>
<dbReference type="Proteomes" id="UP000663064">
    <property type="component" value="Chromosome"/>
</dbReference>
<evidence type="ECO:0000256" key="3">
    <source>
        <dbReference type="ARBA" id="ARBA00022679"/>
    </source>
</evidence>
<dbReference type="Gene3D" id="2.40.50.100">
    <property type="match status" value="1"/>
</dbReference>
<feature type="compositionally biased region" description="Low complexity" evidence="6">
    <location>
        <begin position="239"/>
        <end position="262"/>
    </location>
</feature>
<sequence>MAYVVKMPKLGLEMKSGELSAWLVSEGDEVTEGEPIAEIESEKTTAEIDAKEDGVLRRVVLAEGESTAPGGALAIVAGADEDITQLEADAGVGEGGEESAATDDAAADAGTAETTETAATGDASSVAKRRSSGSSGASGNGEVRASPRAKRLADDLGLDLTAVEGTGPQGAITESDVEAAAESATPAETDDSGATADTADKRVFAPPSARRLARELGVDIAAVEGTGQNGRITESDVRAAGGASAAATDSPATAGADATAASEPVETERPLSGMRRTIADRLGESYREAVHVTIDRRADAEELLAAANAADDALGVDVSITDVLLLALSASLDEHPEFNATFEDGVHRLHGEHNVCIAVDIDEGLIAPVVRDVASLSLAELAETRAEVTQRALSGDFTMDDLSGGTFTVSNLGVLGVESFDPVINPPQVAILGVNTIRREAVPTDDGDVAVRRVISFSLSFDHRIVDGADAARMLGTLVEHVENPWSLVIAAGGR</sequence>
<evidence type="ECO:0000313" key="11">
    <source>
        <dbReference type="Proteomes" id="UP000066124"/>
    </source>
</evidence>
<dbReference type="InterPro" id="IPR004167">
    <property type="entry name" value="PSBD"/>
</dbReference>
<keyword evidence="3 9" id="KW-0808">Transferase</keyword>
<dbReference type="InterPro" id="IPR036625">
    <property type="entry name" value="E3-bd_dom_sf"/>
</dbReference>
<keyword evidence="5 10" id="KW-0012">Acyltransferase</keyword>
<dbReference type="AlphaFoldDB" id="A0A0K1IR63"/>
<dbReference type="InterPro" id="IPR000089">
    <property type="entry name" value="Biotin_lipoyl"/>
</dbReference>
<dbReference type="GeneID" id="59458339"/>
<keyword evidence="4" id="KW-0450">Lipoyl</keyword>
<feature type="region of interest" description="Disordered" evidence="6">
    <location>
        <begin position="161"/>
        <end position="202"/>
    </location>
</feature>
<dbReference type="GO" id="GO:0031405">
    <property type="term" value="F:lipoic acid binding"/>
    <property type="evidence" value="ECO:0007669"/>
    <property type="project" value="TreeGrafter"/>
</dbReference>
<dbReference type="Pfam" id="PF00198">
    <property type="entry name" value="2-oxoacid_dh"/>
    <property type="match status" value="1"/>
</dbReference>
<evidence type="ECO:0000313" key="10">
    <source>
        <dbReference type="EMBL" id="QOS10821.1"/>
    </source>
</evidence>
<dbReference type="Gene3D" id="3.30.559.10">
    <property type="entry name" value="Chloramphenicol acetyltransferase-like domain"/>
    <property type="match status" value="1"/>
</dbReference>
<evidence type="ECO:0000313" key="9">
    <source>
        <dbReference type="EMBL" id="AKU06793.1"/>
    </source>
</evidence>
<dbReference type="EMBL" id="CP011947">
    <property type="protein sequence ID" value="AKU06793.1"/>
    <property type="molecule type" value="Genomic_DNA"/>
</dbReference>
<dbReference type="SUPFAM" id="SSF51230">
    <property type="entry name" value="Single hybrid motif"/>
    <property type="match status" value="1"/>
</dbReference>
<reference evidence="9" key="2">
    <citation type="submission" date="2015-06" db="EMBL/GenBank/DDBJ databases">
        <authorList>
            <person name="Hoefler B.C."/>
            <person name="Straight P.D."/>
        </authorList>
    </citation>
    <scope>NUCLEOTIDE SEQUENCE [LARGE SCALE GENOMIC DNA]</scope>
    <source>
        <strain evidence="9">ARA6</strain>
    </source>
</reference>
<feature type="compositionally biased region" description="Low complexity" evidence="6">
    <location>
        <begin position="178"/>
        <end position="197"/>
    </location>
</feature>
<dbReference type="PATRIC" id="fig|35746.4.peg.672"/>